<dbReference type="AlphaFoldDB" id="A0A257SSZ6"/>
<protein>
    <submittedName>
        <fullName evidence="1">Uncharacterized protein</fullName>
    </submittedName>
</protein>
<evidence type="ECO:0000313" key="1">
    <source>
        <dbReference type="EMBL" id="OYV75580.1"/>
    </source>
</evidence>
<dbReference type="Pfam" id="PF10719">
    <property type="entry name" value="ComFB"/>
    <property type="match status" value="1"/>
</dbReference>
<accession>A0A257SSZ6</accession>
<dbReference type="EMBL" id="NCBC01000466">
    <property type="protein sequence ID" value="OYV75580.1"/>
    <property type="molecule type" value="Genomic_DNA"/>
</dbReference>
<proteinExistence type="predicted"/>
<sequence length="116" mass="13547">MVTVLEVWRHRKHYPAGTTIMMKSLAFGRRGFVMGRPINLFESLVEDVLRRFTDDEEELCDAMAMALNGIQPHYYCRPETISMMNAAEMEDCRFQAEESAKKALTYVRHYPKPQKL</sequence>
<gene>
    <name evidence="1" type="ORF">B7Z70_10845</name>
</gene>
<dbReference type="InterPro" id="IPR019657">
    <property type="entry name" value="ComFB"/>
</dbReference>
<comment type="caution">
    <text evidence="1">The sequence shown here is derived from an EMBL/GenBank/DDBJ whole genome shotgun (WGS) entry which is preliminary data.</text>
</comment>
<reference evidence="1 2" key="1">
    <citation type="submission" date="2017-03" db="EMBL/GenBank/DDBJ databases">
        <title>Lifting the veil on microbial sulfur biogeochemistry in mining wastewaters.</title>
        <authorList>
            <person name="Kantor R.S."/>
            <person name="Colenbrander Nelson T."/>
            <person name="Marshall S."/>
            <person name="Bennett D."/>
            <person name="Apte S."/>
            <person name="Camacho D."/>
            <person name="Thomas B.C."/>
            <person name="Warren L.A."/>
            <person name="Banfield J.F."/>
        </authorList>
    </citation>
    <scope>NUCLEOTIDE SEQUENCE [LARGE SCALE GENOMIC DNA]</scope>
    <source>
        <strain evidence="1">21-59-9</strain>
    </source>
</reference>
<organism evidence="1 2">
    <name type="scientific">Acidithiobacillus ferrivorans</name>
    <dbReference type="NCBI Taxonomy" id="160808"/>
    <lineage>
        <taxon>Bacteria</taxon>
        <taxon>Pseudomonadati</taxon>
        <taxon>Pseudomonadota</taxon>
        <taxon>Acidithiobacillia</taxon>
        <taxon>Acidithiobacillales</taxon>
        <taxon>Acidithiobacillaceae</taxon>
        <taxon>Acidithiobacillus</taxon>
    </lineage>
</organism>
<dbReference type="Proteomes" id="UP000216779">
    <property type="component" value="Unassembled WGS sequence"/>
</dbReference>
<name>A0A257SSZ6_9PROT</name>
<evidence type="ECO:0000313" key="2">
    <source>
        <dbReference type="Proteomes" id="UP000216779"/>
    </source>
</evidence>